<evidence type="ECO:0000313" key="4">
    <source>
        <dbReference type="Proteomes" id="UP000834106"/>
    </source>
</evidence>
<dbReference type="SUPFAM" id="SSF53167">
    <property type="entry name" value="Purine and uridine phosphorylases"/>
    <property type="match status" value="2"/>
</dbReference>
<dbReference type="AlphaFoldDB" id="A0AAD1ZR56"/>
<dbReference type="InterPro" id="IPR000845">
    <property type="entry name" value="Nucleoside_phosphorylase_d"/>
</dbReference>
<organism evidence="3 4">
    <name type="scientific">Fraxinus pennsylvanica</name>
    <dbReference type="NCBI Taxonomy" id="56036"/>
    <lineage>
        <taxon>Eukaryota</taxon>
        <taxon>Viridiplantae</taxon>
        <taxon>Streptophyta</taxon>
        <taxon>Embryophyta</taxon>
        <taxon>Tracheophyta</taxon>
        <taxon>Spermatophyta</taxon>
        <taxon>Magnoliopsida</taxon>
        <taxon>eudicotyledons</taxon>
        <taxon>Gunneridae</taxon>
        <taxon>Pentapetalae</taxon>
        <taxon>asterids</taxon>
        <taxon>lamiids</taxon>
        <taxon>Lamiales</taxon>
        <taxon>Oleaceae</taxon>
        <taxon>Oleeae</taxon>
        <taxon>Fraxinus</taxon>
    </lineage>
</organism>
<evidence type="ECO:0000313" key="3">
    <source>
        <dbReference type="EMBL" id="CAI9774239.1"/>
    </source>
</evidence>
<evidence type="ECO:0000256" key="1">
    <source>
        <dbReference type="SAM" id="SignalP"/>
    </source>
</evidence>
<proteinExistence type="predicted"/>
<feature type="signal peptide" evidence="1">
    <location>
        <begin position="1"/>
        <end position="28"/>
    </location>
</feature>
<protein>
    <recommendedName>
        <fullName evidence="2">Nucleoside phosphorylase domain-containing protein</fullName>
    </recommendedName>
</protein>
<accession>A0AAD1ZR56</accession>
<feature type="domain" description="Nucleoside phosphorylase" evidence="2">
    <location>
        <begin position="325"/>
        <end position="544"/>
    </location>
</feature>
<feature type="domain" description="Nucleoside phosphorylase" evidence="2">
    <location>
        <begin position="53"/>
        <end position="308"/>
    </location>
</feature>
<dbReference type="GO" id="GO:0009116">
    <property type="term" value="P:nucleoside metabolic process"/>
    <property type="evidence" value="ECO:0007669"/>
    <property type="project" value="InterPro"/>
</dbReference>
<dbReference type="CDD" id="cd09008">
    <property type="entry name" value="MTAN"/>
    <property type="match status" value="1"/>
</dbReference>
<sequence>MGVANPDLKWRPLKFVTLLTALVVQVQHSLQRRSTHPLHHLVETVNNYGGPYIGLLMAYPTEEAALLTSRFFVPSSNVPSIDLAGRRFNVGKIKGVDVIYVMSGEQTLNAGITVQILLDVFDIKGIVHYGTAGSANDSLHTGDVSVPLYLAFTGSWKWKEFQSPDGDLAELKFGAYNLPEKGENSLAKIEYTYQQLYSNGKPMQQAFWLPVDANWFSVATQLQELDVVLQQCLDEKFCLPTKPKVVYGLRGSTADIFVDNAAYRKFLFNKFNISTVDEESSAVVMTSISNGVPCIVFRGVSDLAGAGNKLESTSSSSLAALNALSITVQILLDVFDIKGIVHYGTAGSANDSLYTGDVSVPLYLAFTGSWKWKEFQSPDGDLAELKFGAYNLPEKGENSLAKIEYTYQQLYSNGKPMQQVFWLPVDANWFSVSTQLQELDVVLQQCLDEKFCLPTKPKVVYGLRGSTADIFVNNAAYRKFLFNKFNISTVDEESSAVVMTSISNGVPCIVFRGVSDLAGAGNKLESTSSSSLAALNALSVAVEFIGLVGQQTNLRHDD</sequence>
<dbReference type="Proteomes" id="UP000834106">
    <property type="component" value="Chromosome 13"/>
</dbReference>
<keyword evidence="4" id="KW-1185">Reference proteome</keyword>
<evidence type="ECO:0000259" key="2">
    <source>
        <dbReference type="Pfam" id="PF01048"/>
    </source>
</evidence>
<dbReference type="Pfam" id="PF01048">
    <property type="entry name" value="PNP_UDP_1"/>
    <property type="match status" value="2"/>
</dbReference>
<name>A0AAD1ZR56_9LAMI</name>
<feature type="chain" id="PRO_5042258819" description="Nucleoside phosphorylase domain-containing protein" evidence="1">
    <location>
        <begin position="29"/>
        <end position="558"/>
    </location>
</feature>
<keyword evidence="1" id="KW-0732">Signal</keyword>
<dbReference type="EMBL" id="OU503048">
    <property type="protein sequence ID" value="CAI9774239.1"/>
    <property type="molecule type" value="Genomic_DNA"/>
</dbReference>
<dbReference type="InterPro" id="IPR035994">
    <property type="entry name" value="Nucleoside_phosphorylase_sf"/>
</dbReference>
<gene>
    <name evidence="3" type="ORF">FPE_LOCUS21669</name>
</gene>
<dbReference type="GO" id="GO:0003824">
    <property type="term" value="F:catalytic activity"/>
    <property type="evidence" value="ECO:0007669"/>
    <property type="project" value="InterPro"/>
</dbReference>
<reference evidence="3" key="1">
    <citation type="submission" date="2023-05" db="EMBL/GenBank/DDBJ databases">
        <authorList>
            <person name="Huff M."/>
        </authorList>
    </citation>
    <scope>NUCLEOTIDE SEQUENCE</scope>
</reference>
<dbReference type="Gene3D" id="3.40.50.1580">
    <property type="entry name" value="Nucleoside phosphorylase domain"/>
    <property type="match status" value="2"/>
</dbReference>
<dbReference type="PANTHER" id="PTHR21234:SF43">
    <property type="entry name" value="OS06G0112100 PROTEIN"/>
    <property type="match status" value="1"/>
</dbReference>
<dbReference type="PANTHER" id="PTHR21234">
    <property type="entry name" value="PURINE NUCLEOSIDE PHOSPHORYLASE"/>
    <property type="match status" value="1"/>
</dbReference>